<evidence type="ECO:0000256" key="3">
    <source>
        <dbReference type="ARBA" id="ARBA00022490"/>
    </source>
</evidence>
<sequence length="161" mass="18064">MPTAYYRTPLGVARITEDDDFISAVSILDEEPEITPPATPLLQMAIKQLQEYFTGERKIFDFPIKQPGTVFQQQVWECLMEVGYGKTISYAQQSNKMKSPLAIRAIASANGKNNLWVVVPCHRIIGSDGSLTGYAGGLWRKQWLLEHEARVMGVGQTKLNF</sequence>
<gene>
    <name evidence="12" type="ORF">SAMN05216464_102604</name>
</gene>
<dbReference type="InterPro" id="IPR008332">
    <property type="entry name" value="MethylG_MeTrfase_N"/>
</dbReference>
<dbReference type="STRING" id="1391627.SAMN05216464_102604"/>
<dbReference type="AlphaFoldDB" id="A0A1G6XNX5"/>
<dbReference type="InterPro" id="IPR036388">
    <property type="entry name" value="WH-like_DNA-bd_sf"/>
</dbReference>
<dbReference type="Gene3D" id="1.10.10.10">
    <property type="entry name" value="Winged helix-like DNA-binding domain superfamily/Winged helix DNA-binding domain"/>
    <property type="match status" value="1"/>
</dbReference>
<feature type="domain" description="Methylguanine DNA methyltransferase ribonuclease-like" evidence="11">
    <location>
        <begin position="4"/>
        <end position="65"/>
    </location>
</feature>
<feature type="domain" description="Methylated-DNA-[protein]-cysteine S-methyltransferase DNA binding" evidence="10">
    <location>
        <begin position="71"/>
        <end position="149"/>
    </location>
</feature>
<dbReference type="InterPro" id="IPR023546">
    <property type="entry name" value="MGMT"/>
</dbReference>
<name>A0A1G6XNX5_9SPHI</name>
<evidence type="ECO:0000256" key="2">
    <source>
        <dbReference type="ARBA" id="ARBA00008711"/>
    </source>
</evidence>
<dbReference type="RefSeq" id="WP_091146934.1">
    <property type="nucleotide sequence ID" value="NZ_FNAI01000002.1"/>
</dbReference>
<evidence type="ECO:0000256" key="1">
    <source>
        <dbReference type="ARBA" id="ARBA00001286"/>
    </source>
</evidence>
<dbReference type="PROSITE" id="PS00374">
    <property type="entry name" value="MGMT"/>
    <property type="match status" value="1"/>
</dbReference>
<keyword evidence="13" id="KW-1185">Reference proteome</keyword>
<dbReference type="GO" id="GO:0032259">
    <property type="term" value="P:methylation"/>
    <property type="evidence" value="ECO:0007669"/>
    <property type="project" value="UniProtKB-KW"/>
</dbReference>
<dbReference type="Pfam" id="PF01035">
    <property type="entry name" value="DNA_binding_1"/>
    <property type="match status" value="1"/>
</dbReference>
<evidence type="ECO:0000256" key="7">
    <source>
        <dbReference type="ARBA" id="ARBA00023204"/>
    </source>
</evidence>
<protein>
    <recommendedName>
        <fullName evidence="9">Methylated-DNA--protein-cysteine methyltransferase</fullName>
        <ecNumber evidence="9">2.1.1.63</ecNumber>
    </recommendedName>
    <alternativeName>
        <fullName evidence="9">6-O-methylguanine-DNA methyltransferase</fullName>
        <shortName evidence="9">MGMT</shortName>
    </alternativeName>
    <alternativeName>
        <fullName evidence="9">O-6-methylguanine-DNA-alkyltransferase</fullName>
    </alternativeName>
</protein>
<keyword evidence="6 9" id="KW-0227">DNA damage</keyword>
<evidence type="ECO:0000259" key="10">
    <source>
        <dbReference type="Pfam" id="PF01035"/>
    </source>
</evidence>
<dbReference type="GO" id="GO:0003908">
    <property type="term" value="F:methylated-DNA-[protein]-cysteine S-methyltransferase activity"/>
    <property type="evidence" value="ECO:0007669"/>
    <property type="project" value="UniProtKB-UniRule"/>
</dbReference>
<keyword evidence="5 9" id="KW-0808">Transferase</keyword>
<comment type="function">
    <text evidence="9">Involved in the cellular defense against the biological effects of O6-methylguanine (O6-MeG) and O4-methylthymine (O4-MeT) in DNA. Repairs the methylated nucleobase in DNA by stoichiometrically transferring the methyl group to a cysteine residue in the enzyme. This is a suicide reaction: the enzyme is irreversibly inactivated.</text>
</comment>
<comment type="miscellaneous">
    <text evidence="9">This enzyme catalyzes only one turnover and therefore is not strictly catalytic. According to one definition, an enzyme is a biocatalyst that acts repeatedly and over many reaction cycles.</text>
</comment>
<keyword evidence="7 9" id="KW-0234">DNA repair</keyword>
<dbReference type="CDD" id="cd06445">
    <property type="entry name" value="ATase"/>
    <property type="match status" value="1"/>
</dbReference>
<evidence type="ECO:0000313" key="13">
    <source>
        <dbReference type="Proteomes" id="UP000199072"/>
    </source>
</evidence>
<comment type="subcellular location">
    <subcellularLocation>
        <location evidence="9">Cytoplasm</location>
    </subcellularLocation>
</comment>
<evidence type="ECO:0000256" key="6">
    <source>
        <dbReference type="ARBA" id="ARBA00022763"/>
    </source>
</evidence>
<dbReference type="Gene3D" id="3.30.160.70">
    <property type="entry name" value="Methylated DNA-protein cysteine methyltransferase domain"/>
    <property type="match status" value="1"/>
</dbReference>
<dbReference type="InterPro" id="IPR036217">
    <property type="entry name" value="MethylDNA_cys_MeTrfase_DNAb"/>
</dbReference>
<accession>A0A1G6XNX5</accession>
<dbReference type="PANTHER" id="PTHR10815">
    <property type="entry name" value="METHYLATED-DNA--PROTEIN-CYSTEINE METHYLTRANSFERASE"/>
    <property type="match status" value="1"/>
</dbReference>
<dbReference type="EMBL" id="FNAI01000002">
    <property type="protein sequence ID" value="SDD79868.1"/>
    <property type="molecule type" value="Genomic_DNA"/>
</dbReference>
<evidence type="ECO:0000313" key="12">
    <source>
        <dbReference type="EMBL" id="SDD79868.1"/>
    </source>
</evidence>
<dbReference type="OrthoDB" id="9802228at2"/>
<comment type="catalytic activity">
    <reaction evidence="8 9">
        <text>a 6-O-methyl-2'-deoxyguanosine in DNA + L-cysteinyl-[protein] = S-methyl-L-cysteinyl-[protein] + a 2'-deoxyguanosine in DNA</text>
        <dbReference type="Rhea" id="RHEA:24000"/>
        <dbReference type="Rhea" id="RHEA-COMP:10131"/>
        <dbReference type="Rhea" id="RHEA-COMP:10132"/>
        <dbReference type="Rhea" id="RHEA-COMP:11367"/>
        <dbReference type="Rhea" id="RHEA-COMP:11368"/>
        <dbReference type="ChEBI" id="CHEBI:29950"/>
        <dbReference type="ChEBI" id="CHEBI:82612"/>
        <dbReference type="ChEBI" id="CHEBI:85445"/>
        <dbReference type="ChEBI" id="CHEBI:85448"/>
        <dbReference type="EC" id="2.1.1.63"/>
    </reaction>
</comment>
<dbReference type="SUPFAM" id="SSF53155">
    <property type="entry name" value="Methylated DNA-protein cysteine methyltransferase domain"/>
    <property type="match status" value="1"/>
</dbReference>
<proteinExistence type="inferred from homology"/>
<dbReference type="SUPFAM" id="SSF46767">
    <property type="entry name" value="Methylated DNA-protein cysteine methyltransferase, C-terminal domain"/>
    <property type="match status" value="1"/>
</dbReference>
<feature type="active site" description="Nucleophile; methyl group acceptor" evidence="9">
    <location>
        <position position="121"/>
    </location>
</feature>
<dbReference type="GO" id="GO:0006307">
    <property type="term" value="P:DNA alkylation repair"/>
    <property type="evidence" value="ECO:0007669"/>
    <property type="project" value="UniProtKB-UniRule"/>
</dbReference>
<dbReference type="Proteomes" id="UP000199072">
    <property type="component" value="Unassembled WGS sequence"/>
</dbReference>
<keyword evidence="3 9" id="KW-0963">Cytoplasm</keyword>
<comment type="catalytic activity">
    <reaction evidence="1 9">
        <text>a 4-O-methyl-thymidine in DNA + L-cysteinyl-[protein] = a thymidine in DNA + S-methyl-L-cysteinyl-[protein]</text>
        <dbReference type="Rhea" id="RHEA:53428"/>
        <dbReference type="Rhea" id="RHEA-COMP:10131"/>
        <dbReference type="Rhea" id="RHEA-COMP:10132"/>
        <dbReference type="Rhea" id="RHEA-COMP:13555"/>
        <dbReference type="Rhea" id="RHEA-COMP:13556"/>
        <dbReference type="ChEBI" id="CHEBI:29950"/>
        <dbReference type="ChEBI" id="CHEBI:82612"/>
        <dbReference type="ChEBI" id="CHEBI:137386"/>
        <dbReference type="ChEBI" id="CHEBI:137387"/>
        <dbReference type="EC" id="2.1.1.63"/>
    </reaction>
</comment>
<dbReference type="HAMAP" id="MF_00772">
    <property type="entry name" value="OGT"/>
    <property type="match status" value="1"/>
</dbReference>
<keyword evidence="4 9" id="KW-0489">Methyltransferase</keyword>
<dbReference type="GO" id="GO:0005737">
    <property type="term" value="C:cytoplasm"/>
    <property type="evidence" value="ECO:0007669"/>
    <property type="project" value="UniProtKB-SubCell"/>
</dbReference>
<evidence type="ECO:0000256" key="8">
    <source>
        <dbReference type="ARBA" id="ARBA00049348"/>
    </source>
</evidence>
<evidence type="ECO:0000256" key="9">
    <source>
        <dbReference type="HAMAP-Rule" id="MF_00772"/>
    </source>
</evidence>
<evidence type="ECO:0000256" key="5">
    <source>
        <dbReference type="ARBA" id="ARBA00022679"/>
    </source>
</evidence>
<evidence type="ECO:0000259" key="11">
    <source>
        <dbReference type="Pfam" id="PF02870"/>
    </source>
</evidence>
<dbReference type="Pfam" id="PF02870">
    <property type="entry name" value="Methyltransf_1N"/>
    <property type="match status" value="1"/>
</dbReference>
<dbReference type="EC" id="2.1.1.63" evidence="9"/>
<dbReference type="InterPro" id="IPR036631">
    <property type="entry name" value="MGMT_N_sf"/>
</dbReference>
<dbReference type="InterPro" id="IPR001497">
    <property type="entry name" value="MethylDNA_cys_MeTrfase_AS"/>
</dbReference>
<dbReference type="PANTHER" id="PTHR10815:SF5">
    <property type="entry name" value="METHYLATED-DNA--PROTEIN-CYSTEINE METHYLTRANSFERASE"/>
    <property type="match status" value="1"/>
</dbReference>
<organism evidence="12 13">
    <name type="scientific">Mucilaginibacter pineti</name>
    <dbReference type="NCBI Taxonomy" id="1391627"/>
    <lineage>
        <taxon>Bacteria</taxon>
        <taxon>Pseudomonadati</taxon>
        <taxon>Bacteroidota</taxon>
        <taxon>Sphingobacteriia</taxon>
        <taxon>Sphingobacteriales</taxon>
        <taxon>Sphingobacteriaceae</taxon>
        <taxon>Mucilaginibacter</taxon>
    </lineage>
</organism>
<dbReference type="FunFam" id="1.10.10.10:FF:000214">
    <property type="entry name" value="Methylated-DNA--protein-cysteine methyltransferase"/>
    <property type="match status" value="1"/>
</dbReference>
<dbReference type="NCBIfam" id="TIGR00589">
    <property type="entry name" value="ogt"/>
    <property type="match status" value="1"/>
</dbReference>
<reference evidence="12 13" key="1">
    <citation type="submission" date="2016-10" db="EMBL/GenBank/DDBJ databases">
        <authorList>
            <person name="de Groot N.N."/>
        </authorList>
    </citation>
    <scope>NUCLEOTIDE SEQUENCE [LARGE SCALE GENOMIC DNA]</scope>
    <source>
        <strain evidence="12 13">47C3B</strain>
    </source>
</reference>
<comment type="similarity">
    <text evidence="2 9">Belongs to the MGMT family.</text>
</comment>
<dbReference type="InterPro" id="IPR014048">
    <property type="entry name" value="MethylDNA_cys_MeTrfase_DNA-bd"/>
</dbReference>
<evidence type="ECO:0000256" key="4">
    <source>
        <dbReference type="ARBA" id="ARBA00022603"/>
    </source>
</evidence>